<evidence type="ECO:0000259" key="2">
    <source>
        <dbReference type="PROSITE" id="PS51126"/>
    </source>
</evidence>
<evidence type="ECO:0000313" key="5">
    <source>
        <dbReference type="Proteomes" id="UP001150062"/>
    </source>
</evidence>
<proteinExistence type="predicted"/>
<comment type="caution">
    <text evidence="4">The sequence shown here is derived from an EMBL/GenBank/DDBJ whole genome shotgun (WGS) entry which is preliminary data.</text>
</comment>
<evidence type="ECO:0000259" key="3">
    <source>
        <dbReference type="PROSITE" id="PS51840"/>
    </source>
</evidence>
<dbReference type="PANTHER" id="PTHR16027:SF6">
    <property type="entry name" value="DILUTE DOMAIN-CONTAINING PROTEIN"/>
    <property type="match status" value="1"/>
</dbReference>
<feature type="compositionally biased region" description="Low complexity" evidence="1">
    <location>
        <begin position="366"/>
        <end position="386"/>
    </location>
</feature>
<accession>A0ABQ8YGD3</accession>
<keyword evidence="5" id="KW-1185">Reference proteome</keyword>
<dbReference type="InterPro" id="IPR019448">
    <property type="entry name" value="NT-C2"/>
</dbReference>
<dbReference type="PANTHER" id="PTHR16027">
    <property type="entry name" value="DILUTE DOMAIN-CONTAINING PROTEIN YPR089W"/>
    <property type="match status" value="1"/>
</dbReference>
<evidence type="ECO:0000256" key="1">
    <source>
        <dbReference type="SAM" id="MobiDB-lite"/>
    </source>
</evidence>
<feature type="compositionally biased region" description="Low complexity" evidence="1">
    <location>
        <begin position="595"/>
        <end position="620"/>
    </location>
</feature>
<evidence type="ECO:0000313" key="4">
    <source>
        <dbReference type="EMBL" id="KAJ6243661.1"/>
    </source>
</evidence>
<feature type="compositionally biased region" description="Polar residues" evidence="1">
    <location>
        <begin position="582"/>
        <end position="594"/>
    </location>
</feature>
<dbReference type="PROSITE" id="PS51126">
    <property type="entry name" value="DILUTE"/>
    <property type="match status" value="1"/>
</dbReference>
<feature type="compositionally biased region" description="Basic and acidic residues" evidence="1">
    <location>
        <begin position="345"/>
        <end position="355"/>
    </location>
</feature>
<dbReference type="SMART" id="SM01132">
    <property type="entry name" value="DIL"/>
    <property type="match status" value="1"/>
</dbReference>
<organism evidence="4 5">
    <name type="scientific">Anaeramoeba flamelloides</name>
    <dbReference type="NCBI Taxonomy" id="1746091"/>
    <lineage>
        <taxon>Eukaryota</taxon>
        <taxon>Metamonada</taxon>
        <taxon>Anaeramoebidae</taxon>
        <taxon>Anaeramoeba</taxon>
    </lineage>
</organism>
<dbReference type="InterPro" id="IPR002710">
    <property type="entry name" value="Dilute_dom"/>
</dbReference>
<feature type="compositionally biased region" description="Basic residues" evidence="1">
    <location>
        <begin position="193"/>
        <end position="203"/>
    </location>
</feature>
<gene>
    <name evidence="4" type="ORF">M0813_22100</name>
</gene>
<dbReference type="Proteomes" id="UP001150062">
    <property type="component" value="Unassembled WGS sequence"/>
</dbReference>
<dbReference type="InterPro" id="IPR052072">
    <property type="entry name" value="Vascular_dev_regulator"/>
</dbReference>
<feature type="region of interest" description="Disordered" evidence="1">
    <location>
        <begin position="665"/>
        <end position="684"/>
    </location>
</feature>
<feature type="compositionally biased region" description="Basic residues" evidence="1">
    <location>
        <begin position="476"/>
        <end position="485"/>
    </location>
</feature>
<dbReference type="EMBL" id="JAOAOG010000168">
    <property type="protein sequence ID" value="KAJ6243661.1"/>
    <property type="molecule type" value="Genomic_DNA"/>
</dbReference>
<feature type="compositionally biased region" description="Polar residues" evidence="1">
    <location>
        <begin position="539"/>
        <end position="572"/>
    </location>
</feature>
<feature type="region of interest" description="Disordered" evidence="1">
    <location>
        <begin position="193"/>
        <end position="443"/>
    </location>
</feature>
<feature type="region of interest" description="Disordered" evidence="1">
    <location>
        <begin position="463"/>
        <end position="490"/>
    </location>
</feature>
<name>A0ABQ8YGD3_9EUKA</name>
<feature type="region of interest" description="Disordered" evidence="1">
    <location>
        <begin position="533"/>
        <end position="660"/>
    </location>
</feature>
<protein>
    <submittedName>
        <fullName evidence="4">Transcription initiation factor tfiid subunit 3</fullName>
    </submittedName>
</protein>
<reference evidence="4" key="1">
    <citation type="submission" date="2022-08" db="EMBL/GenBank/DDBJ databases">
        <title>Novel sulfate-reducing endosymbionts in the free-living metamonad Anaeramoeba.</title>
        <authorList>
            <person name="Jerlstrom-Hultqvist J."/>
            <person name="Cepicka I."/>
            <person name="Gallot-Lavallee L."/>
            <person name="Salas-Leiva D."/>
            <person name="Curtis B.A."/>
            <person name="Zahonova K."/>
            <person name="Pipaliya S."/>
            <person name="Dacks J."/>
            <person name="Roger A.J."/>
        </authorList>
    </citation>
    <scope>NUCLEOTIDE SEQUENCE</scope>
    <source>
        <strain evidence="4">Schooner1</strain>
    </source>
</reference>
<feature type="compositionally biased region" description="Basic and acidic residues" evidence="1">
    <location>
        <begin position="413"/>
        <end position="422"/>
    </location>
</feature>
<feature type="compositionally biased region" description="Low complexity" evidence="1">
    <location>
        <begin position="665"/>
        <end position="682"/>
    </location>
</feature>
<dbReference type="Pfam" id="PF01843">
    <property type="entry name" value="DIL"/>
    <property type="match status" value="1"/>
</dbReference>
<feature type="compositionally biased region" description="Basic and acidic residues" evidence="1">
    <location>
        <begin position="278"/>
        <end position="293"/>
    </location>
</feature>
<feature type="domain" description="Dilute" evidence="2">
    <location>
        <begin position="882"/>
        <end position="1092"/>
    </location>
</feature>
<feature type="domain" description="C2 NT-type" evidence="3">
    <location>
        <begin position="1"/>
        <end position="146"/>
    </location>
</feature>
<feature type="compositionally biased region" description="Basic and acidic residues" evidence="1">
    <location>
        <begin position="204"/>
        <end position="267"/>
    </location>
</feature>
<dbReference type="PROSITE" id="PS51840">
    <property type="entry name" value="C2_NT"/>
    <property type="match status" value="1"/>
</dbReference>
<sequence>MKQKRTKAKFSFGIISVSNIPYANRLIYVKYQRGKNNKKTRKSITTKDGHSSWCQEWEINLSLFSDKSNKKGSQKQKYNPKNVKLIIMIGSNSRKTKNKVGGSIEFDLVSYCCKGSLPLVKLFPIWSFVSQKKDVNQKIFQIPSILVAMKLTILPSEKHTDPILSDIFVTKEMDRLEYLRSVFLMKKKITKKKKREKKKKKKEKLKETMKLKLEEKGKRKEKAKMKDNGNKNKKEGEKVTKTNKDEKETENKEQKKNEKKNEKKTESESESGSGSESVGHEVELNKNLRDLKSKKSIHLSFFTKDTKNINNLKKKNKSLISESNSDLYTNSDSDDHFNSNSNSNIEEKDDKESNRKNSHVNSQLHSNSSMSTSTDTETDTESVSTESKSEEPEFESYTNHKVRNMIKQTETSNEEKHSKNEENSEGYDENNTNNQREPVLENDEESIYERKFSISTLAPKWQRRGSVADPLSKTFHSQRNKKKQSVHTPNYQDISSINRWNRERLKSGVELFRVETVSSGEIMEDLPNFYGLPNEKYTETPNDSTNGSLNQSSNDNTASDFWSSVNHLTTLNGKKEKRRGNKSNMKTINDSLQRNSSSSESNSTYDSYSSNSNSDSYSGSDKYDTKKRKEKLERIENNQNTLHALNKNKKKQTISTPILKKNNLKINTSKTQSSSSISNNKSTDNEYLENTFESTGTEGCSLNSNDKPITTEMLNSNDYDKYEEFQKKMDSLESLIKLTFLNIPNQPSTKHPISILLLFKYIIQENFFLKNSILTKKQQKNFLSITLNIFKNLIHQNKTKTKKLFLIILRIISLISLFEKHYKLKPINTIQLNTVSISDISKFIINNTKNEEENNINDKNKNIKHNKNEINNDNDLNYNTNEDILDLRNQLIELFVLNYELICKNICRKIEECLETYFLKSKSEEFNKVRTNTRKKNVTQKKYILLLINKILERTKKFNLPASFSQLLFKPIIKFINQKISNIFLTNSKYCTYSYSLKIKLTINKFQQNLKNINIDIHTTDFSTVRQIADCITTNKTLIHDDKKIIQTCKEIAPNLTLIQIHKILSNFTPDKFDMEKIPKNKLKNFFNLIKKSQLNKKSETQLEFNLNFKYMANLQSIILPLIDFQTIIIPKSIKNNKKIICFL</sequence>